<dbReference type="AlphaFoldDB" id="A0A062UF41"/>
<accession>A0A062UF41</accession>
<evidence type="ECO:0000313" key="2">
    <source>
        <dbReference type="Proteomes" id="UP000027190"/>
    </source>
</evidence>
<sequence>MDYDQQVLRSGRADNALAIRWAINTGAHTPRAHVPTVFGFSRRRSMTDPWIALHASLLAAQSVFQRVMTAPRNSPLDRRISEMGFMSADIGVLFAETPGLFAGAASENTATLAEAIAGVFAALKQAARRTSGSDMEDIAAVCDMCETAISEFLAGNSKVTPAQSP</sequence>
<keyword evidence="2" id="KW-1185">Reference proteome</keyword>
<comment type="caution">
    <text evidence="1">The sequence shown here is derived from an EMBL/GenBank/DDBJ whole genome shotgun (WGS) entry which is preliminary data.</text>
</comment>
<dbReference type="Proteomes" id="UP000027190">
    <property type="component" value="Unassembled WGS sequence"/>
</dbReference>
<dbReference type="EMBL" id="AWFG01000063">
    <property type="protein sequence ID" value="KCZ55174.1"/>
    <property type="molecule type" value="Genomic_DNA"/>
</dbReference>
<proteinExistence type="predicted"/>
<protein>
    <submittedName>
        <fullName evidence="1">Uncharacterized protein</fullName>
    </submittedName>
</protein>
<dbReference type="PATRIC" id="fig|1280947.3.peg.3119"/>
<dbReference type="STRING" id="1280947.HY30_08400"/>
<organism evidence="1 2">
    <name type="scientific">Hyphomonas chukchiensis</name>
    <dbReference type="NCBI Taxonomy" id="1280947"/>
    <lineage>
        <taxon>Bacteria</taxon>
        <taxon>Pseudomonadati</taxon>
        <taxon>Pseudomonadota</taxon>
        <taxon>Alphaproteobacteria</taxon>
        <taxon>Hyphomonadales</taxon>
        <taxon>Hyphomonadaceae</taxon>
        <taxon>Hyphomonas</taxon>
    </lineage>
</organism>
<reference evidence="1 2" key="1">
    <citation type="journal article" date="2014" name="Antonie Van Leeuwenhoek">
        <title>Hyphomonas beringensis sp. nov. and Hyphomonas chukchiensis sp. nov., isolated from surface seawater of the Bering Sea and Chukchi Sea.</title>
        <authorList>
            <person name="Li C."/>
            <person name="Lai Q."/>
            <person name="Li G."/>
            <person name="Dong C."/>
            <person name="Wang J."/>
            <person name="Liao Y."/>
            <person name="Shao Z."/>
        </authorList>
    </citation>
    <scope>NUCLEOTIDE SEQUENCE [LARGE SCALE GENOMIC DNA]</scope>
    <source>
        <strain evidence="1 2">BH-BN04-4</strain>
    </source>
</reference>
<name>A0A062UF41_9PROT</name>
<gene>
    <name evidence="1" type="ORF">HY30_08400</name>
</gene>
<evidence type="ECO:0000313" key="1">
    <source>
        <dbReference type="EMBL" id="KCZ55174.1"/>
    </source>
</evidence>